<protein>
    <submittedName>
        <fullName evidence="4">TetR/AcrR family transcriptional regulator</fullName>
    </submittedName>
</protein>
<dbReference type="Pfam" id="PF00440">
    <property type="entry name" value="TetR_N"/>
    <property type="match status" value="1"/>
</dbReference>
<dbReference type="InterPro" id="IPR009057">
    <property type="entry name" value="Homeodomain-like_sf"/>
</dbReference>
<dbReference type="Gene3D" id="1.10.357.10">
    <property type="entry name" value="Tetracycline Repressor, domain 2"/>
    <property type="match status" value="1"/>
</dbReference>
<comment type="caution">
    <text evidence="4">The sequence shown here is derived from an EMBL/GenBank/DDBJ whole genome shotgun (WGS) entry which is preliminary data.</text>
</comment>
<dbReference type="SUPFAM" id="SSF48498">
    <property type="entry name" value="Tetracyclin repressor-like, C-terminal domain"/>
    <property type="match status" value="1"/>
</dbReference>
<dbReference type="PRINTS" id="PR00455">
    <property type="entry name" value="HTHTETR"/>
</dbReference>
<dbReference type="InterPro" id="IPR036271">
    <property type="entry name" value="Tet_transcr_reg_TetR-rel_C_sf"/>
</dbReference>
<name>A0ABU6AJH1_9PSEU</name>
<dbReference type="PANTHER" id="PTHR30055:SF146">
    <property type="entry name" value="HTH-TYPE TRANSCRIPTIONAL DUAL REGULATOR CECR"/>
    <property type="match status" value="1"/>
</dbReference>
<evidence type="ECO:0000313" key="4">
    <source>
        <dbReference type="EMBL" id="MEB3371724.1"/>
    </source>
</evidence>
<dbReference type="InterPro" id="IPR050109">
    <property type="entry name" value="HTH-type_TetR-like_transc_reg"/>
</dbReference>
<keyword evidence="1 2" id="KW-0238">DNA-binding</keyword>
<evidence type="ECO:0000313" key="5">
    <source>
        <dbReference type="Proteomes" id="UP001327093"/>
    </source>
</evidence>
<feature type="domain" description="HTH tetR-type" evidence="3">
    <location>
        <begin position="18"/>
        <end position="78"/>
    </location>
</feature>
<accession>A0ABU6AJH1</accession>
<dbReference type="PANTHER" id="PTHR30055">
    <property type="entry name" value="HTH-TYPE TRANSCRIPTIONAL REGULATOR RUTR"/>
    <property type="match status" value="1"/>
</dbReference>
<dbReference type="RefSeq" id="WP_324269150.1">
    <property type="nucleotide sequence ID" value="NZ_JAWLNX010000032.1"/>
</dbReference>
<proteinExistence type="predicted"/>
<dbReference type="EMBL" id="JAWLNX010000032">
    <property type="protein sequence ID" value="MEB3371724.1"/>
    <property type="molecule type" value="Genomic_DNA"/>
</dbReference>
<evidence type="ECO:0000256" key="1">
    <source>
        <dbReference type="ARBA" id="ARBA00023125"/>
    </source>
</evidence>
<feature type="DNA-binding region" description="H-T-H motif" evidence="2">
    <location>
        <begin position="41"/>
        <end position="60"/>
    </location>
</feature>
<keyword evidence="5" id="KW-1185">Reference proteome</keyword>
<reference evidence="4 5" key="1">
    <citation type="submission" date="2023-10" db="EMBL/GenBank/DDBJ databases">
        <title>Saccharopolyspora sp. nov., isolated from mangrove soil.</title>
        <authorList>
            <person name="Lu Y."/>
            <person name="Liu W."/>
        </authorList>
    </citation>
    <scope>NUCLEOTIDE SEQUENCE [LARGE SCALE GENOMIC DNA]</scope>
    <source>
        <strain evidence="4 5">S2-29</strain>
    </source>
</reference>
<dbReference type="InterPro" id="IPR001647">
    <property type="entry name" value="HTH_TetR"/>
</dbReference>
<dbReference type="SUPFAM" id="SSF46689">
    <property type="entry name" value="Homeodomain-like"/>
    <property type="match status" value="1"/>
</dbReference>
<dbReference type="Proteomes" id="UP001327093">
    <property type="component" value="Unassembled WGS sequence"/>
</dbReference>
<gene>
    <name evidence="4" type="ORF">R4I43_30415</name>
</gene>
<evidence type="ECO:0000259" key="3">
    <source>
        <dbReference type="PROSITE" id="PS50977"/>
    </source>
</evidence>
<sequence>MTSEQEATTGRGPYAQGVAAQQRILREAAELFGRHGFRGASLDEIAKRSGITKQGLLHHFPNKKSLLISVLKYRDEADLASWPGTPDSLVGSAVLDAWDRTVERNAEQAGLVRLSHVLCAESAGEDHPAREFFLDHFKLGYDSLVGAFEAGVEAGELRPDFDYGIIARQVIAMLEGLENQWLVDPANVDIVALFHAYTAQLRTIISA</sequence>
<evidence type="ECO:0000256" key="2">
    <source>
        <dbReference type="PROSITE-ProRule" id="PRU00335"/>
    </source>
</evidence>
<organism evidence="4 5">
    <name type="scientific">Saccharopolyspora mangrovi</name>
    <dbReference type="NCBI Taxonomy" id="3082379"/>
    <lineage>
        <taxon>Bacteria</taxon>
        <taxon>Bacillati</taxon>
        <taxon>Actinomycetota</taxon>
        <taxon>Actinomycetes</taxon>
        <taxon>Pseudonocardiales</taxon>
        <taxon>Pseudonocardiaceae</taxon>
        <taxon>Saccharopolyspora</taxon>
    </lineage>
</organism>
<dbReference type="PROSITE" id="PS50977">
    <property type="entry name" value="HTH_TETR_2"/>
    <property type="match status" value="1"/>
</dbReference>